<gene>
    <name evidence="1" type="ORF">BXY39_0304</name>
</gene>
<evidence type="ECO:0000313" key="2">
    <source>
        <dbReference type="Proteomes" id="UP000271227"/>
    </source>
</evidence>
<protein>
    <submittedName>
        <fullName evidence="1">Uncharacterized protein</fullName>
    </submittedName>
</protein>
<organism evidence="1 2">
    <name type="scientific">Eilatimonas milleporae</name>
    <dbReference type="NCBI Taxonomy" id="911205"/>
    <lineage>
        <taxon>Bacteria</taxon>
        <taxon>Pseudomonadati</taxon>
        <taxon>Pseudomonadota</taxon>
        <taxon>Alphaproteobacteria</taxon>
        <taxon>Kordiimonadales</taxon>
        <taxon>Kordiimonadaceae</taxon>
        <taxon>Eilatimonas</taxon>
    </lineage>
</organism>
<proteinExistence type="predicted"/>
<accession>A0A3M0CWQ4</accession>
<keyword evidence="2" id="KW-1185">Reference proteome</keyword>
<comment type="caution">
    <text evidence="1">The sequence shown here is derived from an EMBL/GenBank/DDBJ whole genome shotgun (WGS) entry which is preliminary data.</text>
</comment>
<sequence>MSLNHIYLKKWFCREKMENMSHGMIKPCDTLRFDADWCSGHKRREAALKDLEAVLRREPLGPLKLMKAVGRECRPHCM</sequence>
<dbReference type="Proteomes" id="UP000271227">
    <property type="component" value="Unassembled WGS sequence"/>
</dbReference>
<evidence type="ECO:0000313" key="1">
    <source>
        <dbReference type="EMBL" id="RMB11819.1"/>
    </source>
</evidence>
<dbReference type="AlphaFoldDB" id="A0A3M0CWQ4"/>
<reference evidence="1 2" key="1">
    <citation type="submission" date="2018-10" db="EMBL/GenBank/DDBJ databases">
        <title>Genomic Encyclopedia of Archaeal and Bacterial Type Strains, Phase II (KMG-II): from individual species to whole genera.</title>
        <authorList>
            <person name="Goeker M."/>
        </authorList>
    </citation>
    <scope>NUCLEOTIDE SEQUENCE [LARGE SCALE GENOMIC DNA]</scope>
    <source>
        <strain evidence="1 2">DSM 25217</strain>
    </source>
</reference>
<dbReference type="InParanoid" id="A0A3M0CWQ4"/>
<dbReference type="EMBL" id="REFR01000009">
    <property type="protein sequence ID" value="RMB11819.1"/>
    <property type="molecule type" value="Genomic_DNA"/>
</dbReference>
<name>A0A3M0CWQ4_9PROT</name>